<dbReference type="AlphaFoldDB" id="V5FS37"/>
<name>V5FS37_ANOGL</name>
<protein>
    <submittedName>
        <fullName evidence="1">Retrovirus-related Pol polyprotein from transposon 17.6</fullName>
    </submittedName>
</protein>
<accession>V5FS37</accession>
<dbReference type="EMBL" id="GALX01008021">
    <property type="protein sequence ID" value="JAB60445.1"/>
    <property type="molecule type" value="Transcribed_RNA"/>
</dbReference>
<feature type="non-terminal residue" evidence="1">
    <location>
        <position position="1"/>
    </location>
</feature>
<sequence>ASREIRKLKISTDIPDETELFISEFDNEHYYTPDIITKVENGQMTLEVHNYNIHPVEFESQNLQIIPLSNYDYKIITNDDTPTKHRLDSLIRTEHLNKEEKEKLLRLCRKYTDLFKKPGDNLSFTNSVKQEIRTIDDLSIHTKSYRHPLS</sequence>
<reference evidence="1" key="1">
    <citation type="submission" date="2013-07" db="EMBL/GenBank/DDBJ databases">
        <title>Midgut Transcriptome Profiling of Anoplphora glabripennis, a Lignocellulose Degrading, Wood-Boring Cerambycid.</title>
        <authorList>
            <person name="Scully E.D."/>
            <person name="Hoover K."/>
            <person name="Carlson J.E."/>
            <person name="Tien M."/>
            <person name="Geib S.M."/>
        </authorList>
    </citation>
    <scope>NUCLEOTIDE SEQUENCE</scope>
</reference>
<proteinExistence type="predicted"/>
<gene>
    <name evidence="1" type="primary">POL3</name>
</gene>
<evidence type="ECO:0000313" key="1">
    <source>
        <dbReference type="EMBL" id="JAB60445.1"/>
    </source>
</evidence>
<organism evidence="1">
    <name type="scientific">Anoplophora glabripennis</name>
    <name type="common">Asian longhorn beetle</name>
    <name type="synonym">Anoplophora nobilis</name>
    <dbReference type="NCBI Taxonomy" id="217634"/>
    <lineage>
        <taxon>Eukaryota</taxon>
        <taxon>Metazoa</taxon>
        <taxon>Ecdysozoa</taxon>
        <taxon>Arthropoda</taxon>
        <taxon>Hexapoda</taxon>
        <taxon>Insecta</taxon>
        <taxon>Pterygota</taxon>
        <taxon>Neoptera</taxon>
        <taxon>Endopterygota</taxon>
        <taxon>Coleoptera</taxon>
        <taxon>Polyphaga</taxon>
        <taxon>Cucujiformia</taxon>
        <taxon>Chrysomeloidea</taxon>
        <taxon>Cerambycidae</taxon>
        <taxon>Lamiinae</taxon>
        <taxon>Lamiini</taxon>
        <taxon>Anoplophora</taxon>
    </lineage>
</organism>